<dbReference type="AlphaFoldDB" id="A0A7K1TBY2"/>
<dbReference type="RefSeq" id="WP_157563069.1">
    <property type="nucleotide sequence ID" value="NZ_WQKZ01000002.1"/>
</dbReference>
<reference evidence="2 3" key="1">
    <citation type="submission" date="2019-12" db="EMBL/GenBank/DDBJ databases">
        <title>Hymenobacter sp. HMF4947 Genome sequencing and assembly.</title>
        <authorList>
            <person name="Kang H."/>
            <person name="Cha I."/>
            <person name="Kim H."/>
            <person name="Joh K."/>
        </authorList>
    </citation>
    <scope>NUCLEOTIDE SEQUENCE [LARGE SCALE GENOMIC DNA]</scope>
    <source>
        <strain evidence="2 3">HMF4947</strain>
    </source>
</reference>
<feature type="compositionally biased region" description="Basic and acidic residues" evidence="1">
    <location>
        <begin position="1"/>
        <end position="11"/>
    </location>
</feature>
<evidence type="ECO:0000256" key="1">
    <source>
        <dbReference type="SAM" id="MobiDB-lite"/>
    </source>
</evidence>
<organism evidence="2 3">
    <name type="scientific">Hymenobacter ginkgonis</name>
    <dbReference type="NCBI Taxonomy" id="2682976"/>
    <lineage>
        <taxon>Bacteria</taxon>
        <taxon>Pseudomonadati</taxon>
        <taxon>Bacteroidota</taxon>
        <taxon>Cytophagia</taxon>
        <taxon>Cytophagales</taxon>
        <taxon>Hymenobacteraceae</taxon>
        <taxon>Hymenobacter</taxon>
    </lineage>
</organism>
<evidence type="ECO:0000313" key="2">
    <source>
        <dbReference type="EMBL" id="MVN75899.1"/>
    </source>
</evidence>
<comment type="caution">
    <text evidence="2">The sequence shown here is derived from an EMBL/GenBank/DDBJ whole genome shotgun (WGS) entry which is preliminary data.</text>
</comment>
<name>A0A7K1TBY2_9BACT</name>
<feature type="compositionally biased region" description="Basic and acidic residues" evidence="1">
    <location>
        <begin position="31"/>
        <end position="50"/>
    </location>
</feature>
<feature type="region of interest" description="Disordered" evidence="1">
    <location>
        <begin position="1"/>
        <end position="57"/>
    </location>
</feature>
<evidence type="ECO:0000313" key="3">
    <source>
        <dbReference type="Proteomes" id="UP000441336"/>
    </source>
</evidence>
<protein>
    <submittedName>
        <fullName evidence="2">Uncharacterized protein</fullName>
    </submittedName>
</protein>
<proteinExistence type="predicted"/>
<dbReference type="EMBL" id="WQKZ01000002">
    <property type="protein sequence ID" value="MVN75899.1"/>
    <property type="molecule type" value="Genomic_DNA"/>
</dbReference>
<keyword evidence="3" id="KW-1185">Reference proteome</keyword>
<accession>A0A7K1TBY2</accession>
<sequence length="57" mass="6235">MADHKSSKQGESHQGGPNVAKQAAGTGEDNDTQRDEKTEKRLQEDAKDAPVTHPNRH</sequence>
<gene>
    <name evidence="2" type="ORF">GO988_06125</name>
</gene>
<dbReference type="Proteomes" id="UP000441336">
    <property type="component" value="Unassembled WGS sequence"/>
</dbReference>